<dbReference type="PANTHER" id="PTHR40590">
    <property type="entry name" value="CYTOPLASMIC PROTEIN-RELATED"/>
    <property type="match status" value="1"/>
</dbReference>
<keyword evidence="3" id="KW-1185">Reference proteome</keyword>
<dbReference type="Proteomes" id="UP000325105">
    <property type="component" value="Unassembled WGS sequence"/>
</dbReference>
<dbReference type="AlphaFoldDB" id="A0A5S5DMK0"/>
<accession>A0A5S5DMK0</accession>
<name>A0A5S5DMK0_9SPHI</name>
<gene>
    <name evidence="2" type="ORF">BC792_10373</name>
</gene>
<protein>
    <recommendedName>
        <fullName evidence="4">TraB family protein</fullName>
    </recommendedName>
</protein>
<feature type="chain" id="PRO_5024365486" description="TraB family protein" evidence="1">
    <location>
        <begin position="20"/>
        <end position="282"/>
    </location>
</feature>
<dbReference type="PANTHER" id="PTHR40590:SF1">
    <property type="entry name" value="CYTOPLASMIC PROTEIN"/>
    <property type="match status" value="1"/>
</dbReference>
<evidence type="ECO:0000313" key="2">
    <source>
        <dbReference type="EMBL" id="TYP97147.1"/>
    </source>
</evidence>
<sequence length="282" mass="31173">MKQLLTIFYLLLAGFSAVAQDNTLLWKISGNGLKTESYLFGTLHMACSADFQIAEKVKGALAKAERIAFEVDLMKKENIALIQSHLKPAPHFFDGLDARKKQAVDSALLANGIPVTIFDQVSPSVVVSLITIKGFDCADVGDMRMMEVELAKLKEAQGKPIAELESVTFQMGLLDSLFSAEDLYTYFTGEVDAKAMTKDMVAAYFAEDLNKLEEIMFNAAYLSPEKQNQLLSIRNHNWLKRMPDMMADGACFFAVGAGHLLGRNGVIQLLRDEGYTLTPIKD</sequence>
<reference evidence="2 3" key="1">
    <citation type="submission" date="2019-07" db="EMBL/GenBank/DDBJ databases">
        <title>Genomic Encyclopedia of Archaeal and Bacterial Type Strains, Phase II (KMG-II): from individual species to whole genera.</title>
        <authorList>
            <person name="Goeker M."/>
        </authorList>
    </citation>
    <scope>NUCLEOTIDE SEQUENCE [LARGE SCALE GENOMIC DNA]</scope>
    <source>
        <strain evidence="2 3">DSM 18850</strain>
    </source>
</reference>
<evidence type="ECO:0000313" key="3">
    <source>
        <dbReference type="Proteomes" id="UP000325105"/>
    </source>
</evidence>
<evidence type="ECO:0000256" key="1">
    <source>
        <dbReference type="SAM" id="SignalP"/>
    </source>
</evidence>
<dbReference type="InterPro" id="IPR047111">
    <property type="entry name" value="YbaP-like"/>
</dbReference>
<comment type="caution">
    <text evidence="2">The sequence shown here is derived from an EMBL/GenBank/DDBJ whole genome shotgun (WGS) entry which is preliminary data.</text>
</comment>
<evidence type="ECO:0008006" key="4">
    <source>
        <dbReference type="Google" id="ProtNLM"/>
    </source>
</evidence>
<dbReference type="EMBL" id="VNHX01000003">
    <property type="protein sequence ID" value="TYP97147.1"/>
    <property type="molecule type" value="Genomic_DNA"/>
</dbReference>
<feature type="signal peptide" evidence="1">
    <location>
        <begin position="1"/>
        <end position="19"/>
    </location>
</feature>
<dbReference type="RefSeq" id="WP_148907545.1">
    <property type="nucleotide sequence ID" value="NZ_VNHX01000003.1"/>
</dbReference>
<organism evidence="2 3">
    <name type="scientific">Sphingobacterium allocomposti</name>
    <dbReference type="NCBI Taxonomy" id="415956"/>
    <lineage>
        <taxon>Bacteria</taxon>
        <taxon>Pseudomonadati</taxon>
        <taxon>Bacteroidota</taxon>
        <taxon>Sphingobacteriia</taxon>
        <taxon>Sphingobacteriales</taxon>
        <taxon>Sphingobacteriaceae</taxon>
        <taxon>Sphingobacterium</taxon>
    </lineage>
</organism>
<proteinExistence type="predicted"/>
<dbReference type="Pfam" id="PF01963">
    <property type="entry name" value="TraB_PrgY_gumN"/>
    <property type="match status" value="1"/>
</dbReference>
<dbReference type="InterPro" id="IPR002816">
    <property type="entry name" value="TraB/PrgY/GumN_fam"/>
</dbReference>
<dbReference type="CDD" id="cd14789">
    <property type="entry name" value="Tiki"/>
    <property type="match status" value="1"/>
</dbReference>
<keyword evidence="1" id="KW-0732">Signal</keyword>
<dbReference type="OrthoDB" id="9798714at2"/>